<dbReference type="SUPFAM" id="SSF52047">
    <property type="entry name" value="RNI-like"/>
    <property type="match status" value="1"/>
</dbReference>
<reference evidence="2 3" key="1">
    <citation type="submission" date="2024-01" db="EMBL/GenBank/DDBJ databases">
        <title>A draft genome for a cacao thread blight-causing isolate of Paramarasmius palmivorus.</title>
        <authorList>
            <person name="Baruah I.K."/>
            <person name="Bukari Y."/>
            <person name="Amoako-Attah I."/>
            <person name="Meinhardt L.W."/>
            <person name="Bailey B.A."/>
            <person name="Cohen S.P."/>
        </authorList>
    </citation>
    <scope>NUCLEOTIDE SEQUENCE [LARGE SCALE GENOMIC DNA]</scope>
    <source>
        <strain evidence="2 3">GH-12</strain>
    </source>
</reference>
<feature type="compositionally biased region" description="Acidic residues" evidence="1">
    <location>
        <begin position="434"/>
        <end position="472"/>
    </location>
</feature>
<comment type="caution">
    <text evidence="2">The sequence shown here is derived from an EMBL/GenBank/DDBJ whole genome shotgun (WGS) entry which is preliminary data.</text>
</comment>
<sequence length="485" mass="53999">MPTYSEMRRNTVSPAVLSMVTEAVLTEVPRIRTLKLKSISYRYNIPAETLGAILRSLTQPMPLLEHLSVRPSDDEANLELPTHILAGGSPLLDKLELHQCKIPWRSSIFANLTTLDLGGDMLPASDLPNASEFLETLGGSPLLVHLSLTDVFPLSIAAGVQLAVIALPHLQKLYLEVQNTAQTHSCIETFHRLSFPQTANVRLLISYAESTFLLPPSSKLFRTFFKKMSSSGEAKILKLCAESDDINLGLDIGYKAIPFDPNNDMFDVKCSNKVLSSSADIEWHGTAHSYAPNETIVEEMVQSFDMKHLETIDLREFTEEKGLAKAIFDSLINSTTLRCLLISKENIGAFISCITAAESPPFPALRDLGLFDVDLQQLIDEGRLSSLVSALEARPEKLERLMIDEGYLLQTEFTRLRAAAVVTVSNMMQRSDSDSDSTESDESGSSEDESEDGSEEDGSEGEDEEDYYDDEMYYNYDDYYSEDWL</sequence>
<dbReference type="InterPro" id="IPR032675">
    <property type="entry name" value="LRR_dom_sf"/>
</dbReference>
<dbReference type="Proteomes" id="UP001383192">
    <property type="component" value="Unassembled WGS sequence"/>
</dbReference>
<gene>
    <name evidence="2" type="ORF">VNI00_005943</name>
</gene>
<name>A0AAW0DE74_9AGAR</name>
<evidence type="ECO:0000313" key="3">
    <source>
        <dbReference type="Proteomes" id="UP001383192"/>
    </source>
</evidence>
<organism evidence="2 3">
    <name type="scientific">Paramarasmius palmivorus</name>
    <dbReference type="NCBI Taxonomy" id="297713"/>
    <lineage>
        <taxon>Eukaryota</taxon>
        <taxon>Fungi</taxon>
        <taxon>Dikarya</taxon>
        <taxon>Basidiomycota</taxon>
        <taxon>Agaricomycotina</taxon>
        <taxon>Agaricomycetes</taxon>
        <taxon>Agaricomycetidae</taxon>
        <taxon>Agaricales</taxon>
        <taxon>Marasmiineae</taxon>
        <taxon>Marasmiaceae</taxon>
        <taxon>Paramarasmius</taxon>
    </lineage>
</organism>
<evidence type="ECO:0000256" key="1">
    <source>
        <dbReference type="SAM" id="MobiDB-lite"/>
    </source>
</evidence>
<proteinExistence type="predicted"/>
<evidence type="ECO:0000313" key="2">
    <source>
        <dbReference type="EMBL" id="KAK7049342.1"/>
    </source>
</evidence>
<accession>A0AAW0DE74</accession>
<keyword evidence="3" id="KW-1185">Reference proteome</keyword>
<dbReference type="Gene3D" id="3.80.10.10">
    <property type="entry name" value="Ribonuclease Inhibitor"/>
    <property type="match status" value="1"/>
</dbReference>
<dbReference type="AlphaFoldDB" id="A0AAW0DE74"/>
<protein>
    <submittedName>
        <fullName evidence="2">Uncharacterized protein</fullName>
    </submittedName>
</protein>
<feature type="region of interest" description="Disordered" evidence="1">
    <location>
        <begin position="427"/>
        <end position="474"/>
    </location>
</feature>
<dbReference type="EMBL" id="JAYKXP010000017">
    <property type="protein sequence ID" value="KAK7049342.1"/>
    <property type="molecule type" value="Genomic_DNA"/>
</dbReference>